<keyword evidence="5 7" id="KW-0472">Membrane</keyword>
<evidence type="ECO:0000313" key="9">
    <source>
        <dbReference type="Proteomes" id="UP000799772"/>
    </source>
</evidence>
<comment type="subcellular location">
    <subcellularLocation>
        <location evidence="1">Endomembrane system</location>
        <topology evidence="1">Multi-pass membrane protein</topology>
    </subcellularLocation>
</comment>
<evidence type="ECO:0000256" key="7">
    <source>
        <dbReference type="SAM" id="Phobius"/>
    </source>
</evidence>
<dbReference type="GO" id="GO:0030026">
    <property type="term" value="P:intracellular manganese ion homeostasis"/>
    <property type="evidence" value="ECO:0007669"/>
    <property type="project" value="InterPro"/>
</dbReference>
<evidence type="ECO:0000256" key="3">
    <source>
        <dbReference type="ARBA" id="ARBA00022692"/>
    </source>
</evidence>
<dbReference type="CDD" id="cd02435">
    <property type="entry name" value="CCC1"/>
    <property type="match status" value="1"/>
</dbReference>
<sequence>MIRSTFSRKAVTEGSENRLSESSLESGARPPSSRKEQNNWANSDSVKNAIIGFSDGLTVPFALTAGLTSFGSQKLVVIGGIAELIAGALSMGLGAYLAASTERTAYLVREQQEIREVETIPAVQEEETYAIFEQYGLSKERVRPLVQGLKQDKEMWAKFLIDHSLKLEKPALNGAWLAAMVMALAYFLGGILPMLPYFFYKRVLDGLYTSISITALLLVSFGYVKAYVTGCGRKEALWSAAQTLIVGAIASGASFGIVWGINHGFHGGKAVQGGGEFDPNTNNLGHPVPTN</sequence>
<keyword evidence="9" id="KW-1185">Reference proteome</keyword>
<evidence type="ECO:0000256" key="1">
    <source>
        <dbReference type="ARBA" id="ARBA00004127"/>
    </source>
</evidence>
<feature type="region of interest" description="Disordered" evidence="6">
    <location>
        <begin position="1"/>
        <end position="40"/>
    </location>
</feature>
<dbReference type="GO" id="GO:0012505">
    <property type="term" value="C:endomembrane system"/>
    <property type="evidence" value="ECO:0007669"/>
    <property type="project" value="UniProtKB-SubCell"/>
</dbReference>
<dbReference type="OrthoDB" id="73465at2759"/>
<protein>
    <submittedName>
        <fullName evidence="8">DUF125-domain-containing protein</fullName>
    </submittedName>
</protein>
<proteinExistence type="inferred from homology"/>
<feature type="transmembrane region" description="Helical" evidence="7">
    <location>
        <begin position="175"/>
        <end position="200"/>
    </location>
</feature>
<evidence type="ECO:0000256" key="5">
    <source>
        <dbReference type="ARBA" id="ARBA00023136"/>
    </source>
</evidence>
<dbReference type="InterPro" id="IPR008217">
    <property type="entry name" value="Ccc1_fam"/>
</dbReference>
<name>A0A9P4MF23_9PEZI</name>
<comment type="similarity">
    <text evidence="2">Belongs to the CCC1 family.</text>
</comment>
<dbReference type="Pfam" id="PF01988">
    <property type="entry name" value="VIT1"/>
    <property type="match status" value="1"/>
</dbReference>
<keyword evidence="3 7" id="KW-0812">Transmembrane</keyword>
<feature type="transmembrane region" description="Helical" evidence="7">
    <location>
        <begin position="206"/>
        <end position="224"/>
    </location>
</feature>
<gene>
    <name evidence="8" type="ORF">NA57DRAFT_31601</name>
</gene>
<feature type="transmembrane region" description="Helical" evidence="7">
    <location>
        <begin position="49"/>
        <end position="70"/>
    </location>
</feature>
<accession>A0A9P4MF23</accession>
<evidence type="ECO:0000256" key="6">
    <source>
        <dbReference type="SAM" id="MobiDB-lite"/>
    </source>
</evidence>
<organism evidence="8 9">
    <name type="scientific">Rhizodiscina lignyota</name>
    <dbReference type="NCBI Taxonomy" id="1504668"/>
    <lineage>
        <taxon>Eukaryota</taxon>
        <taxon>Fungi</taxon>
        <taxon>Dikarya</taxon>
        <taxon>Ascomycota</taxon>
        <taxon>Pezizomycotina</taxon>
        <taxon>Dothideomycetes</taxon>
        <taxon>Pleosporomycetidae</taxon>
        <taxon>Aulographales</taxon>
        <taxon>Rhizodiscinaceae</taxon>
        <taxon>Rhizodiscina</taxon>
    </lineage>
</organism>
<evidence type="ECO:0000256" key="2">
    <source>
        <dbReference type="ARBA" id="ARBA00007049"/>
    </source>
</evidence>
<dbReference type="EMBL" id="ML978122">
    <property type="protein sequence ID" value="KAF2103164.1"/>
    <property type="molecule type" value="Genomic_DNA"/>
</dbReference>
<dbReference type="Proteomes" id="UP000799772">
    <property type="component" value="Unassembled WGS sequence"/>
</dbReference>
<dbReference type="PANTHER" id="PTHR31851">
    <property type="entry name" value="FE(2+)/MN(2+) TRANSPORTER PCL1"/>
    <property type="match status" value="1"/>
</dbReference>
<dbReference type="AlphaFoldDB" id="A0A9P4MF23"/>
<evidence type="ECO:0000256" key="4">
    <source>
        <dbReference type="ARBA" id="ARBA00022989"/>
    </source>
</evidence>
<evidence type="ECO:0000313" key="8">
    <source>
        <dbReference type="EMBL" id="KAF2103164.1"/>
    </source>
</evidence>
<comment type="caution">
    <text evidence="8">The sequence shown here is derived from an EMBL/GenBank/DDBJ whole genome shotgun (WGS) entry which is preliminary data.</text>
</comment>
<dbReference type="GO" id="GO:0005384">
    <property type="term" value="F:manganese ion transmembrane transporter activity"/>
    <property type="evidence" value="ECO:0007669"/>
    <property type="project" value="InterPro"/>
</dbReference>
<reference evidence="8" key="1">
    <citation type="journal article" date="2020" name="Stud. Mycol.">
        <title>101 Dothideomycetes genomes: a test case for predicting lifestyles and emergence of pathogens.</title>
        <authorList>
            <person name="Haridas S."/>
            <person name="Albert R."/>
            <person name="Binder M."/>
            <person name="Bloem J."/>
            <person name="Labutti K."/>
            <person name="Salamov A."/>
            <person name="Andreopoulos B."/>
            <person name="Baker S."/>
            <person name="Barry K."/>
            <person name="Bills G."/>
            <person name="Bluhm B."/>
            <person name="Cannon C."/>
            <person name="Castanera R."/>
            <person name="Culley D."/>
            <person name="Daum C."/>
            <person name="Ezra D."/>
            <person name="Gonzalez J."/>
            <person name="Henrissat B."/>
            <person name="Kuo A."/>
            <person name="Liang C."/>
            <person name="Lipzen A."/>
            <person name="Lutzoni F."/>
            <person name="Magnuson J."/>
            <person name="Mondo S."/>
            <person name="Nolan M."/>
            <person name="Ohm R."/>
            <person name="Pangilinan J."/>
            <person name="Park H.-J."/>
            <person name="Ramirez L."/>
            <person name="Alfaro M."/>
            <person name="Sun H."/>
            <person name="Tritt A."/>
            <person name="Yoshinaga Y."/>
            <person name="Zwiers L.-H."/>
            <person name="Turgeon B."/>
            <person name="Goodwin S."/>
            <person name="Spatafora J."/>
            <person name="Crous P."/>
            <person name="Grigoriev I."/>
        </authorList>
    </citation>
    <scope>NUCLEOTIDE SEQUENCE</scope>
    <source>
        <strain evidence="8">CBS 133067</strain>
    </source>
</reference>
<feature type="transmembrane region" description="Helical" evidence="7">
    <location>
        <begin position="76"/>
        <end position="99"/>
    </location>
</feature>
<keyword evidence="4 7" id="KW-1133">Transmembrane helix</keyword>
<feature type="transmembrane region" description="Helical" evidence="7">
    <location>
        <begin position="236"/>
        <end position="261"/>
    </location>
</feature>